<dbReference type="EC" id="2.1.1.72" evidence="1"/>
<dbReference type="EMBL" id="JBHSZQ010000009">
    <property type="protein sequence ID" value="MFC7125820.1"/>
    <property type="molecule type" value="Genomic_DNA"/>
</dbReference>
<keyword evidence="3" id="KW-0808">Transferase</keyword>
<evidence type="ECO:0000313" key="10">
    <source>
        <dbReference type="Proteomes" id="UP001596414"/>
    </source>
</evidence>
<dbReference type="PROSITE" id="PS00092">
    <property type="entry name" value="N6_MTASE"/>
    <property type="match status" value="1"/>
</dbReference>
<dbReference type="InterPro" id="IPR050953">
    <property type="entry name" value="N4_N6_ade-DNA_methylase"/>
</dbReference>
<dbReference type="PANTHER" id="PTHR33841:SF1">
    <property type="entry name" value="DNA METHYLTRANSFERASE A"/>
    <property type="match status" value="1"/>
</dbReference>
<reference evidence="9 10" key="1">
    <citation type="journal article" date="2014" name="Int. J. Syst. Evol. Microbiol.">
        <title>Complete genome sequence of Corynebacterium casei LMG S-19264T (=DSM 44701T), isolated from a smear-ripened cheese.</title>
        <authorList>
            <consortium name="US DOE Joint Genome Institute (JGI-PGF)"/>
            <person name="Walter F."/>
            <person name="Albersmeier A."/>
            <person name="Kalinowski J."/>
            <person name="Ruckert C."/>
        </authorList>
    </citation>
    <scope>NUCLEOTIDE SEQUENCE [LARGE SCALE GENOMIC DNA]</scope>
    <source>
        <strain evidence="9 10">CGMCC 4.7215</strain>
    </source>
</reference>
<sequence>MGVDIDQGAVEICKLRLWLSMVADIEDEPSEVEPLPNIDFNIRQGNTLIGFTDVEEVATEEGDASLTNYGGGIGENVQEMYRDVIRSVERHRESESAREAAEARREAEKLIEEYGQHLHKKILKQFKGSGVENITFDDVLGYSPFHWVLEFARVYRDGGFDVIVGNPPWDVLSSSSDEFFAQYNPTFRSLDREEKEAFMDEKLSDPEIKSEWESYQENIRRLTEYFKNSGEYTLQTPEVAGETATYKNDLSKLFFERVLHLVDDDAYLSQVLPGLIVNGEGSKDLRMQLLNETSVQSIIEFENNGIFDIHKQQRFAVITFKNSGRTEDLWGVFDQKDTRPFTNLEEFGLHLPRRVLAEYSPEARIFPWVKSQREVEVLDKILQHPPLSAQVDDAWSINLLPEELNETRDKRKGYFDEDVDNPDYPVYTGSNVFQYQYDDTLSDANDSPTYWSVEEDRDPDSSAKRRIREKRFNAGEPKKALYDDFGGSSTSKSQIGFVNDLLTKHRGEELSEKDVLLDSSEYRIAYRDVASSTNERTMIATVLPKDVLCVHTLATFRPYEINPTEDNLKQSPLHGVYDRRFSDHELFVALGLINSLSFDYLMRTKTDKHLVEYKLLESKLPRLTEGADWFYYISKRAAQLNCYGEEFTEMRDRLGGINPVTDEQERRELQAEIDAAAFHAYGLNRRDVEFILNDFHRVSDPRIMTDAYFDMVFEKYDVLEQTGPQP</sequence>
<dbReference type="Proteomes" id="UP001596414">
    <property type="component" value="Unassembled WGS sequence"/>
</dbReference>
<dbReference type="GO" id="GO:0009007">
    <property type="term" value="F:site-specific DNA-methyltransferase (adenine-specific) activity"/>
    <property type="evidence" value="ECO:0007669"/>
    <property type="project" value="UniProtKB-EC"/>
</dbReference>
<dbReference type="Gene3D" id="3.40.50.150">
    <property type="entry name" value="Vaccinia Virus protein VP39"/>
    <property type="match status" value="1"/>
</dbReference>
<gene>
    <name evidence="9" type="ORF">ACFQJ7_07175</name>
</gene>
<feature type="coiled-coil region" evidence="6">
    <location>
        <begin position="93"/>
        <end position="120"/>
    </location>
</feature>
<dbReference type="AlphaFoldDB" id="A0ABD5X3Q9"/>
<feature type="domain" description="Type II methyltransferase M.TaqI-like" evidence="8">
    <location>
        <begin position="2"/>
        <end position="183"/>
    </location>
</feature>
<evidence type="ECO:0000313" key="9">
    <source>
        <dbReference type="EMBL" id="MFC7125820.1"/>
    </source>
</evidence>
<keyword evidence="4" id="KW-0949">S-adenosyl-L-methionine</keyword>
<dbReference type="SUPFAM" id="SSF53335">
    <property type="entry name" value="S-adenosyl-L-methionine-dependent methyltransferases"/>
    <property type="match status" value="1"/>
</dbReference>
<evidence type="ECO:0000256" key="3">
    <source>
        <dbReference type="ARBA" id="ARBA00022679"/>
    </source>
</evidence>
<dbReference type="InterPro" id="IPR002052">
    <property type="entry name" value="DNA_methylase_N6_adenine_CS"/>
</dbReference>
<dbReference type="PANTHER" id="PTHR33841">
    <property type="entry name" value="DNA METHYLTRANSFERASE YEEA-RELATED"/>
    <property type="match status" value="1"/>
</dbReference>
<evidence type="ECO:0000256" key="2">
    <source>
        <dbReference type="ARBA" id="ARBA00022603"/>
    </source>
</evidence>
<keyword evidence="6" id="KW-0175">Coiled coil</keyword>
<dbReference type="RefSeq" id="WP_382231189.1">
    <property type="nucleotide sequence ID" value="NZ_JAODIY010000018.1"/>
</dbReference>
<keyword evidence="2 9" id="KW-0489">Methyltransferase</keyword>
<feature type="domain" description="Type II methyltransferase M.TaqI-like" evidence="8">
    <location>
        <begin position="240"/>
        <end position="307"/>
    </location>
</feature>
<protein>
    <recommendedName>
        <fullName evidence="1">site-specific DNA-methyltransferase (adenine-specific)</fullName>
        <ecNumber evidence="1">2.1.1.72</ecNumber>
    </recommendedName>
</protein>
<accession>A0ABD5X3Q9</accession>
<organism evidence="9 10">
    <name type="scientific">Halovenus rubra</name>
    <dbReference type="NCBI Taxonomy" id="869890"/>
    <lineage>
        <taxon>Archaea</taxon>
        <taxon>Methanobacteriati</taxon>
        <taxon>Methanobacteriota</taxon>
        <taxon>Stenosarchaea group</taxon>
        <taxon>Halobacteria</taxon>
        <taxon>Halobacteriales</taxon>
        <taxon>Haloarculaceae</taxon>
        <taxon>Halovenus</taxon>
    </lineage>
</organism>
<evidence type="ECO:0000256" key="5">
    <source>
        <dbReference type="ARBA" id="ARBA00047942"/>
    </source>
</evidence>
<evidence type="ECO:0000256" key="6">
    <source>
        <dbReference type="SAM" id="Coils"/>
    </source>
</evidence>
<proteinExistence type="predicted"/>
<comment type="catalytic activity">
    <reaction evidence="5">
        <text>a 2'-deoxyadenosine in DNA + S-adenosyl-L-methionine = an N(6)-methyl-2'-deoxyadenosine in DNA + S-adenosyl-L-homocysteine + H(+)</text>
        <dbReference type="Rhea" id="RHEA:15197"/>
        <dbReference type="Rhea" id="RHEA-COMP:12418"/>
        <dbReference type="Rhea" id="RHEA-COMP:12419"/>
        <dbReference type="ChEBI" id="CHEBI:15378"/>
        <dbReference type="ChEBI" id="CHEBI:57856"/>
        <dbReference type="ChEBI" id="CHEBI:59789"/>
        <dbReference type="ChEBI" id="CHEBI:90615"/>
        <dbReference type="ChEBI" id="CHEBI:90616"/>
        <dbReference type="EC" id="2.1.1.72"/>
    </reaction>
</comment>
<dbReference type="InterPro" id="IPR011639">
    <property type="entry name" value="MethylTrfase_TaqI-like_dom"/>
</dbReference>
<comment type="caution">
    <text evidence="9">The sequence shown here is derived from an EMBL/GenBank/DDBJ whole genome shotgun (WGS) entry which is preliminary data.</text>
</comment>
<name>A0ABD5X3Q9_9EURY</name>
<dbReference type="GO" id="GO:0032259">
    <property type="term" value="P:methylation"/>
    <property type="evidence" value="ECO:0007669"/>
    <property type="project" value="UniProtKB-KW"/>
</dbReference>
<evidence type="ECO:0000256" key="7">
    <source>
        <dbReference type="SAM" id="MobiDB-lite"/>
    </source>
</evidence>
<evidence type="ECO:0000256" key="4">
    <source>
        <dbReference type="ARBA" id="ARBA00022691"/>
    </source>
</evidence>
<evidence type="ECO:0000259" key="8">
    <source>
        <dbReference type="Pfam" id="PF07669"/>
    </source>
</evidence>
<dbReference type="InterPro" id="IPR029063">
    <property type="entry name" value="SAM-dependent_MTases_sf"/>
</dbReference>
<dbReference type="Pfam" id="PF07669">
    <property type="entry name" value="Eco57I"/>
    <property type="match status" value="2"/>
</dbReference>
<feature type="region of interest" description="Disordered" evidence="7">
    <location>
        <begin position="444"/>
        <end position="470"/>
    </location>
</feature>
<evidence type="ECO:0000256" key="1">
    <source>
        <dbReference type="ARBA" id="ARBA00011900"/>
    </source>
</evidence>